<dbReference type="CDD" id="cd13399">
    <property type="entry name" value="Slt35-like"/>
    <property type="match status" value="1"/>
</dbReference>
<feature type="compositionally biased region" description="Pro residues" evidence="1">
    <location>
        <begin position="526"/>
        <end position="543"/>
    </location>
</feature>
<gene>
    <name evidence="2" type="ORF">ACFFGN_30350</name>
</gene>
<feature type="compositionally biased region" description="Pro residues" evidence="1">
    <location>
        <begin position="431"/>
        <end position="456"/>
    </location>
</feature>
<dbReference type="PANTHER" id="PTHR30163:SF8">
    <property type="entry name" value="LYTIC MUREIN TRANSGLYCOSYLASE"/>
    <property type="match status" value="1"/>
</dbReference>
<dbReference type="EMBL" id="JBHLTC010000039">
    <property type="protein sequence ID" value="MFC0628411.1"/>
    <property type="molecule type" value="Genomic_DNA"/>
</dbReference>
<sequence length="571" mass="57508">MRQKLSGTNSWRGRITATWIWVAPPLAMVGVVVAGSGGPSNLFIVDSAALAGANRQDSVFDDLAKDVGPSPGANGRLGSEKPSDVEIPITGTVDGQADVGTALPGSVAGIPSSVLPAYQRVAQEIAAAQPNCGLTWPLLAGIGKVESAHASGGRVDQTGTTRGEILGPLLDGGPGIAAIKDTDQGKFDGNTQWDRAVGPMQFIPGTWAMFGADGNADGVKNPHNIYDAARAAGEYLCSGGANLKDPRGLVAAVLRYNHSMDYVSTVLRWMQTYSSAGVQVPDRDGVVPPPSVDQDGNVEHDETPPVVDDNDPVNRAAVTQTVATPTPQPSATATTTAPVIPPTTAPTTPHPSVTPSPPATTTTPTTVPSPQPTLPTISLPRPSRPTSSTPTKDPSTNPTEEPSTPTTDPTRTPTTPDPSTPTTTPSTPTTTTPPPDTTTPPPVTPPSATTPPPVTTPPATTTETPPATTSETPPATTNGTTPATTTATTTGTTTGTPPATTTDSTPTATTAEACEKTVPAPVSQLSPPPPVTPTIAPTVPPSCAPDATGTGDANGAGAAEAPSGDAGKPGS</sequence>
<feature type="compositionally biased region" description="Low complexity" evidence="1">
    <location>
        <begin position="544"/>
        <end position="564"/>
    </location>
</feature>
<protein>
    <submittedName>
        <fullName evidence="2">Lytic transglycosylase domain-containing protein</fullName>
    </submittedName>
</protein>
<organism evidence="2 3">
    <name type="scientific">Kribbella deserti</name>
    <dbReference type="NCBI Taxonomy" id="1926257"/>
    <lineage>
        <taxon>Bacteria</taxon>
        <taxon>Bacillati</taxon>
        <taxon>Actinomycetota</taxon>
        <taxon>Actinomycetes</taxon>
        <taxon>Propionibacteriales</taxon>
        <taxon>Kribbellaceae</taxon>
        <taxon>Kribbella</taxon>
    </lineage>
</organism>
<dbReference type="PRINTS" id="PR01217">
    <property type="entry name" value="PRICHEXTENSN"/>
</dbReference>
<dbReference type="RefSeq" id="WP_380054643.1">
    <property type="nucleotide sequence ID" value="NZ_JBHLTC010000039.1"/>
</dbReference>
<evidence type="ECO:0000256" key="1">
    <source>
        <dbReference type="SAM" id="MobiDB-lite"/>
    </source>
</evidence>
<accession>A0ABV6QUT7</accession>
<proteinExistence type="predicted"/>
<name>A0ABV6QUT7_9ACTN</name>
<feature type="compositionally biased region" description="Low complexity" evidence="1">
    <location>
        <begin position="420"/>
        <end position="430"/>
    </location>
</feature>
<dbReference type="InterPro" id="IPR023346">
    <property type="entry name" value="Lysozyme-like_dom_sf"/>
</dbReference>
<evidence type="ECO:0000313" key="3">
    <source>
        <dbReference type="Proteomes" id="UP001589890"/>
    </source>
</evidence>
<reference evidence="2 3" key="1">
    <citation type="submission" date="2024-09" db="EMBL/GenBank/DDBJ databases">
        <authorList>
            <person name="Sun Q."/>
            <person name="Mori K."/>
        </authorList>
    </citation>
    <scope>NUCLEOTIDE SEQUENCE [LARGE SCALE GENOMIC DNA]</scope>
    <source>
        <strain evidence="2 3">CGMCC 1.15906</strain>
    </source>
</reference>
<dbReference type="InterPro" id="IPR043426">
    <property type="entry name" value="MltB-like"/>
</dbReference>
<keyword evidence="3" id="KW-1185">Reference proteome</keyword>
<evidence type="ECO:0000313" key="2">
    <source>
        <dbReference type="EMBL" id="MFC0628411.1"/>
    </source>
</evidence>
<feature type="compositionally biased region" description="Low complexity" evidence="1">
    <location>
        <begin position="316"/>
        <end position="338"/>
    </location>
</feature>
<comment type="caution">
    <text evidence="2">The sequence shown here is derived from an EMBL/GenBank/DDBJ whole genome shotgun (WGS) entry which is preliminary data.</text>
</comment>
<feature type="compositionally biased region" description="Pro residues" evidence="1">
    <location>
        <begin position="339"/>
        <end position="358"/>
    </location>
</feature>
<dbReference type="PANTHER" id="PTHR30163">
    <property type="entry name" value="MEMBRANE-BOUND LYTIC MUREIN TRANSGLYCOSYLASE B"/>
    <property type="match status" value="1"/>
</dbReference>
<dbReference type="SUPFAM" id="SSF53955">
    <property type="entry name" value="Lysozyme-like"/>
    <property type="match status" value="1"/>
</dbReference>
<feature type="region of interest" description="Disordered" evidence="1">
    <location>
        <begin position="279"/>
        <end position="571"/>
    </location>
</feature>
<feature type="compositionally biased region" description="Low complexity" evidence="1">
    <location>
        <begin position="374"/>
        <end position="414"/>
    </location>
</feature>
<dbReference type="Proteomes" id="UP001589890">
    <property type="component" value="Unassembled WGS sequence"/>
</dbReference>
<dbReference type="Gene3D" id="1.10.530.10">
    <property type="match status" value="1"/>
</dbReference>
<feature type="compositionally biased region" description="Low complexity" evidence="1">
    <location>
        <begin position="457"/>
        <end position="525"/>
    </location>
</feature>